<evidence type="ECO:0000313" key="2">
    <source>
        <dbReference type="EMBL" id="KAL1110271.1"/>
    </source>
</evidence>
<dbReference type="AlphaFoldDB" id="A0ABD0XSW6"/>
<protein>
    <submittedName>
        <fullName evidence="2">Uncharacterized protein</fullName>
    </submittedName>
</protein>
<reference evidence="2 3" key="1">
    <citation type="submission" date="2024-07" db="EMBL/GenBank/DDBJ databases">
        <title>Chromosome-level genome assembly of the water stick insect Ranatra chinensis (Heteroptera: Nepidae).</title>
        <authorList>
            <person name="Liu X."/>
        </authorList>
    </citation>
    <scope>NUCLEOTIDE SEQUENCE [LARGE SCALE GENOMIC DNA]</scope>
    <source>
        <strain evidence="2">Cailab_2021Rc</strain>
        <tissue evidence="2">Muscle</tissue>
    </source>
</reference>
<proteinExistence type="predicted"/>
<feature type="chain" id="PRO_5044824421" evidence="1">
    <location>
        <begin position="16"/>
        <end position="134"/>
    </location>
</feature>
<keyword evidence="3" id="KW-1185">Reference proteome</keyword>
<feature type="signal peptide" evidence="1">
    <location>
        <begin position="1"/>
        <end position="15"/>
    </location>
</feature>
<keyword evidence="1" id="KW-0732">Signal</keyword>
<sequence length="134" mass="14770">MVLIFLLSCNTYLLAFRQTGTQVSPQGARLSPLAGQPIYHQSDLYRRQAVYVTTTQPAYLPPTHQVPAFTTGRGVPPPAHHSSARPLLTTHPTHPLPAHMQPAAVFPAHPQVASYGYMSPAKPQYQPPGFWFTE</sequence>
<dbReference type="EMBL" id="JBFDAA010000023">
    <property type="protein sequence ID" value="KAL1110271.1"/>
    <property type="molecule type" value="Genomic_DNA"/>
</dbReference>
<dbReference type="Proteomes" id="UP001558652">
    <property type="component" value="Unassembled WGS sequence"/>
</dbReference>
<organism evidence="2 3">
    <name type="scientific">Ranatra chinensis</name>
    <dbReference type="NCBI Taxonomy" id="642074"/>
    <lineage>
        <taxon>Eukaryota</taxon>
        <taxon>Metazoa</taxon>
        <taxon>Ecdysozoa</taxon>
        <taxon>Arthropoda</taxon>
        <taxon>Hexapoda</taxon>
        <taxon>Insecta</taxon>
        <taxon>Pterygota</taxon>
        <taxon>Neoptera</taxon>
        <taxon>Paraneoptera</taxon>
        <taxon>Hemiptera</taxon>
        <taxon>Heteroptera</taxon>
        <taxon>Panheteroptera</taxon>
        <taxon>Nepomorpha</taxon>
        <taxon>Nepidae</taxon>
        <taxon>Ranatrinae</taxon>
        <taxon>Ranatra</taxon>
    </lineage>
</organism>
<evidence type="ECO:0000256" key="1">
    <source>
        <dbReference type="SAM" id="SignalP"/>
    </source>
</evidence>
<evidence type="ECO:0000313" key="3">
    <source>
        <dbReference type="Proteomes" id="UP001558652"/>
    </source>
</evidence>
<name>A0ABD0XSW6_9HEMI</name>
<comment type="caution">
    <text evidence="2">The sequence shown here is derived from an EMBL/GenBank/DDBJ whole genome shotgun (WGS) entry which is preliminary data.</text>
</comment>
<accession>A0ABD0XSW6</accession>
<gene>
    <name evidence="2" type="ORF">AAG570_008348</name>
</gene>